<proteinExistence type="predicted"/>
<keyword evidence="1" id="KW-0245">EGF-like domain</keyword>
<dbReference type="InterPro" id="IPR042635">
    <property type="entry name" value="MEGF10/SREC1/2-like"/>
</dbReference>
<evidence type="ECO:0000256" key="1">
    <source>
        <dbReference type="ARBA" id="ARBA00022536"/>
    </source>
</evidence>
<dbReference type="EMBL" id="BLXT01000945">
    <property type="protein sequence ID" value="GFN81790.1"/>
    <property type="molecule type" value="Genomic_DNA"/>
</dbReference>
<dbReference type="PANTHER" id="PTHR24043:SF8">
    <property type="entry name" value="EGF-LIKE DOMAIN-CONTAINING PROTEIN"/>
    <property type="match status" value="1"/>
</dbReference>
<protein>
    <submittedName>
        <fullName evidence="2">Multiple epidermal growth factor-like domains protein 10</fullName>
    </submittedName>
</protein>
<evidence type="ECO:0000313" key="2">
    <source>
        <dbReference type="EMBL" id="GFN81790.1"/>
    </source>
</evidence>
<dbReference type="GO" id="GO:0005044">
    <property type="term" value="F:scavenger receptor activity"/>
    <property type="evidence" value="ECO:0007669"/>
    <property type="project" value="InterPro"/>
</dbReference>
<comment type="caution">
    <text evidence="2">The sequence shown here is derived from an EMBL/GenBank/DDBJ whole genome shotgun (WGS) entry which is preliminary data.</text>
</comment>
<reference evidence="2 3" key="1">
    <citation type="journal article" date="2021" name="Elife">
        <title>Chloroplast acquisition without the gene transfer in kleptoplastic sea slugs, Plakobranchus ocellatus.</title>
        <authorList>
            <person name="Maeda T."/>
            <person name="Takahashi S."/>
            <person name="Yoshida T."/>
            <person name="Shimamura S."/>
            <person name="Takaki Y."/>
            <person name="Nagai Y."/>
            <person name="Toyoda A."/>
            <person name="Suzuki Y."/>
            <person name="Arimoto A."/>
            <person name="Ishii H."/>
            <person name="Satoh N."/>
            <person name="Nishiyama T."/>
            <person name="Hasebe M."/>
            <person name="Maruyama T."/>
            <person name="Minagawa J."/>
            <person name="Obokata J."/>
            <person name="Shigenobu S."/>
        </authorList>
    </citation>
    <scope>NUCLEOTIDE SEQUENCE [LARGE SCALE GENOMIC DNA]</scope>
</reference>
<sequence length="304" mass="33702">MKVNICSVEAYTCKPGKTGKDCTKNCSVGFYGLACKQHCNCALSRNCDKVTGLCADGCKNALIGDPTVCYNPVVKTTHQDLFAPTNTPVMSIQQGPTYDLYSSNIFKSSQHCINVRTKCESDSLYVMLVLTSPITLYGVELTFTKFYLPTPFSISISSDKKLCFGLTSQNDSLSLTKHVFKCQRRELTGKFVVVRFITYNKTALMNSQGVWVRVCDIKALECSSRVYGPHCRHLCSCPSTDCDKVTGACPRGKCDMDATGRFCSSINIIPALPLVNNRVYYDFRITVSIRYSLNAKVVDTNKNE</sequence>
<evidence type="ECO:0000313" key="3">
    <source>
        <dbReference type="Proteomes" id="UP000735302"/>
    </source>
</evidence>
<dbReference type="Proteomes" id="UP000735302">
    <property type="component" value="Unassembled WGS sequence"/>
</dbReference>
<organism evidence="2 3">
    <name type="scientific">Plakobranchus ocellatus</name>
    <dbReference type="NCBI Taxonomy" id="259542"/>
    <lineage>
        <taxon>Eukaryota</taxon>
        <taxon>Metazoa</taxon>
        <taxon>Spiralia</taxon>
        <taxon>Lophotrochozoa</taxon>
        <taxon>Mollusca</taxon>
        <taxon>Gastropoda</taxon>
        <taxon>Heterobranchia</taxon>
        <taxon>Euthyneura</taxon>
        <taxon>Panpulmonata</taxon>
        <taxon>Sacoglossa</taxon>
        <taxon>Placobranchoidea</taxon>
        <taxon>Plakobranchidae</taxon>
        <taxon>Plakobranchus</taxon>
    </lineage>
</organism>
<keyword evidence="3" id="KW-1185">Reference proteome</keyword>
<accession>A0AAV3YHD9</accession>
<dbReference type="Gene3D" id="2.170.300.10">
    <property type="entry name" value="Tie2 ligand-binding domain superfamily"/>
    <property type="match status" value="2"/>
</dbReference>
<gene>
    <name evidence="2" type="ORF">PoB_000829600</name>
</gene>
<dbReference type="AlphaFoldDB" id="A0AAV3YHD9"/>
<dbReference type="PANTHER" id="PTHR24043">
    <property type="entry name" value="SCAVENGER RECEPTOR CLASS F"/>
    <property type="match status" value="1"/>
</dbReference>
<name>A0AAV3YHD9_9GAST</name>